<name>A0AAU9MBP5_9ASTR</name>
<reference evidence="2 3" key="1">
    <citation type="submission" date="2022-01" db="EMBL/GenBank/DDBJ databases">
        <authorList>
            <person name="Xiong W."/>
            <person name="Schranz E."/>
        </authorList>
    </citation>
    <scope>NUCLEOTIDE SEQUENCE [LARGE SCALE GENOMIC DNA]</scope>
</reference>
<protein>
    <submittedName>
        <fullName evidence="2">Uncharacterized protein</fullName>
    </submittedName>
</protein>
<dbReference type="Proteomes" id="UP001157418">
    <property type="component" value="Unassembled WGS sequence"/>
</dbReference>
<feature type="region of interest" description="Disordered" evidence="1">
    <location>
        <begin position="119"/>
        <end position="144"/>
    </location>
</feature>
<gene>
    <name evidence="2" type="ORF">LVIROSA_LOCUS9419</name>
</gene>
<dbReference type="EMBL" id="CAKMRJ010001112">
    <property type="protein sequence ID" value="CAH1422058.1"/>
    <property type="molecule type" value="Genomic_DNA"/>
</dbReference>
<feature type="region of interest" description="Disordered" evidence="1">
    <location>
        <begin position="48"/>
        <end position="70"/>
    </location>
</feature>
<keyword evidence="3" id="KW-1185">Reference proteome</keyword>
<evidence type="ECO:0000313" key="3">
    <source>
        <dbReference type="Proteomes" id="UP001157418"/>
    </source>
</evidence>
<sequence>MFTLDQKKKEVGVCVTKKQRGRDLSLFLNLTTPLQTIHLRWLPASAGDSPPCPYGSSPLPSPTPPQLQPHGRCAAPNPFHQWGNPRLPQSGTGGIGDGDGSCQGNPYSHRIWSLIKRKPPVSDPMIKEAGDTSSSRLDPRSGDSSDLIMSASLRQFVTTPIVTLAISTTAAVNSEADQIDHLQGKISNE</sequence>
<accession>A0AAU9MBP5</accession>
<dbReference type="AlphaFoldDB" id="A0AAU9MBP5"/>
<proteinExistence type="predicted"/>
<organism evidence="2 3">
    <name type="scientific">Lactuca virosa</name>
    <dbReference type="NCBI Taxonomy" id="75947"/>
    <lineage>
        <taxon>Eukaryota</taxon>
        <taxon>Viridiplantae</taxon>
        <taxon>Streptophyta</taxon>
        <taxon>Embryophyta</taxon>
        <taxon>Tracheophyta</taxon>
        <taxon>Spermatophyta</taxon>
        <taxon>Magnoliopsida</taxon>
        <taxon>eudicotyledons</taxon>
        <taxon>Gunneridae</taxon>
        <taxon>Pentapetalae</taxon>
        <taxon>asterids</taxon>
        <taxon>campanulids</taxon>
        <taxon>Asterales</taxon>
        <taxon>Asteraceae</taxon>
        <taxon>Cichorioideae</taxon>
        <taxon>Cichorieae</taxon>
        <taxon>Lactucinae</taxon>
        <taxon>Lactuca</taxon>
    </lineage>
</organism>
<comment type="caution">
    <text evidence="2">The sequence shown here is derived from an EMBL/GenBank/DDBJ whole genome shotgun (WGS) entry which is preliminary data.</text>
</comment>
<evidence type="ECO:0000313" key="2">
    <source>
        <dbReference type="EMBL" id="CAH1422058.1"/>
    </source>
</evidence>
<evidence type="ECO:0000256" key="1">
    <source>
        <dbReference type="SAM" id="MobiDB-lite"/>
    </source>
</evidence>